<gene>
    <name evidence="2" type="ORF">ID854_12620</name>
</gene>
<name>A0AAW3YT58_9GAMM</name>
<reference evidence="2" key="1">
    <citation type="submission" date="2020-09" db="EMBL/GenBank/DDBJ databases">
        <authorList>
            <person name="Palma L."/>
            <person name="Caballero P."/>
            <person name="Berry C."/>
            <person name="Del Valle E."/>
        </authorList>
    </citation>
    <scope>NUCLEOTIDE SEQUENCE</scope>
    <source>
        <strain evidence="2">M</strain>
    </source>
</reference>
<evidence type="ECO:0000259" key="1">
    <source>
        <dbReference type="Pfam" id="PF25136"/>
    </source>
</evidence>
<dbReference type="AlphaFoldDB" id="A0AAW3YT58"/>
<feature type="domain" description="DUF7823" evidence="1">
    <location>
        <begin position="5"/>
        <end position="65"/>
    </location>
</feature>
<dbReference type="EMBL" id="JACXBF010000269">
    <property type="protein sequence ID" value="MBD2801277.1"/>
    <property type="molecule type" value="Genomic_DNA"/>
</dbReference>
<dbReference type="RefSeq" id="WP_323869123.1">
    <property type="nucleotide sequence ID" value="NZ_JACXBF010000269.1"/>
</dbReference>
<accession>A0AAW3YT58</accession>
<dbReference type="InterPro" id="IPR056725">
    <property type="entry name" value="DUF7823"/>
</dbReference>
<reference evidence="2" key="2">
    <citation type="journal article" date="2024" name="Toxins">
        <title>Genome Sequence Analysis of Native Xenorhabdus Strains Isolated from Entomopathogenic Nematodes in Argentina.</title>
        <authorList>
            <person name="Palma L."/>
            <person name="Frizzo L."/>
            <person name="Kaiser S."/>
            <person name="Berry C."/>
            <person name="Caballero P."/>
            <person name="Bode H.B."/>
            <person name="Del Valle E.E."/>
        </authorList>
    </citation>
    <scope>NUCLEOTIDE SEQUENCE</scope>
    <source>
        <strain evidence="2">M</strain>
    </source>
</reference>
<dbReference type="Pfam" id="PF25136">
    <property type="entry name" value="DUF7823"/>
    <property type="match status" value="1"/>
</dbReference>
<sequence>MATLFNQHDLQVTVDGKTYNLGHSLGWSVIQDPDALLYYNWYYISAEFGDILKQTGKTKRFCFKWL</sequence>
<comment type="caution">
    <text evidence="2">The sequence shown here is derived from an EMBL/GenBank/DDBJ whole genome shotgun (WGS) entry which is preliminary data.</text>
</comment>
<organism evidence="2">
    <name type="scientific">Xenorhabdus szentirmaii</name>
    <dbReference type="NCBI Taxonomy" id="290112"/>
    <lineage>
        <taxon>Bacteria</taxon>
        <taxon>Pseudomonadati</taxon>
        <taxon>Pseudomonadota</taxon>
        <taxon>Gammaproteobacteria</taxon>
        <taxon>Enterobacterales</taxon>
        <taxon>Morganellaceae</taxon>
        <taxon>Xenorhabdus</taxon>
    </lineage>
</organism>
<protein>
    <recommendedName>
        <fullName evidence="1">DUF7823 domain-containing protein</fullName>
    </recommendedName>
</protein>
<dbReference type="Proteomes" id="UP001193920">
    <property type="component" value="Unassembled WGS sequence"/>
</dbReference>
<proteinExistence type="predicted"/>
<evidence type="ECO:0000313" key="2">
    <source>
        <dbReference type="EMBL" id="MBD2801277.1"/>
    </source>
</evidence>